<dbReference type="EMBL" id="KZ293648">
    <property type="protein sequence ID" value="PBK98793.1"/>
    <property type="molecule type" value="Genomic_DNA"/>
</dbReference>
<dbReference type="Proteomes" id="UP000217790">
    <property type="component" value="Unassembled WGS sequence"/>
</dbReference>
<reference evidence="2" key="1">
    <citation type="journal article" date="2017" name="Nat. Ecol. Evol.">
        <title>Genome expansion and lineage-specific genetic innovations in the forest pathogenic fungi Armillaria.</title>
        <authorList>
            <person name="Sipos G."/>
            <person name="Prasanna A.N."/>
            <person name="Walter M.C."/>
            <person name="O'Connor E."/>
            <person name="Balint B."/>
            <person name="Krizsan K."/>
            <person name="Kiss B."/>
            <person name="Hess J."/>
            <person name="Varga T."/>
            <person name="Slot J."/>
            <person name="Riley R."/>
            <person name="Boka B."/>
            <person name="Rigling D."/>
            <person name="Barry K."/>
            <person name="Lee J."/>
            <person name="Mihaltcheva S."/>
            <person name="LaButti K."/>
            <person name="Lipzen A."/>
            <person name="Waldron R."/>
            <person name="Moloney N.M."/>
            <person name="Sperisen C."/>
            <person name="Kredics L."/>
            <person name="Vagvoelgyi C."/>
            <person name="Patrignani A."/>
            <person name="Fitzpatrick D."/>
            <person name="Nagy I."/>
            <person name="Doyle S."/>
            <person name="Anderson J.B."/>
            <person name="Grigoriev I.V."/>
            <person name="Gueldener U."/>
            <person name="Muensterkoetter M."/>
            <person name="Nagy L.G."/>
        </authorList>
    </citation>
    <scope>NUCLEOTIDE SEQUENCE [LARGE SCALE GENOMIC DNA]</scope>
    <source>
        <strain evidence="2">Ar21-2</strain>
    </source>
</reference>
<gene>
    <name evidence="1" type="ORF">ARMGADRAFT_1075589</name>
</gene>
<dbReference type="InParanoid" id="A0A2H3EEF4"/>
<keyword evidence="2" id="KW-1185">Reference proteome</keyword>
<sequence length="133" mass="15181">MDSSPRLTTVRTTWFIAIRYDMGSLSNLPEGFDSQRWHADNVDDCLRLMFPFTLVEFQTALTHYPSAGDIVGVVHDEDHTIRYNYEKHATERFDDFRGFNWRLCKAIPVSVKAVASGSAQVPGTRETISPVRK</sequence>
<evidence type="ECO:0000313" key="2">
    <source>
        <dbReference type="Proteomes" id="UP000217790"/>
    </source>
</evidence>
<evidence type="ECO:0000313" key="1">
    <source>
        <dbReference type="EMBL" id="PBK98793.1"/>
    </source>
</evidence>
<organism evidence="1 2">
    <name type="scientific">Armillaria gallica</name>
    <name type="common">Bulbous honey fungus</name>
    <name type="synonym">Armillaria bulbosa</name>
    <dbReference type="NCBI Taxonomy" id="47427"/>
    <lineage>
        <taxon>Eukaryota</taxon>
        <taxon>Fungi</taxon>
        <taxon>Dikarya</taxon>
        <taxon>Basidiomycota</taxon>
        <taxon>Agaricomycotina</taxon>
        <taxon>Agaricomycetes</taxon>
        <taxon>Agaricomycetidae</taxon>
        <taxon>Agaricales</taxon>
        <taxon>Marasmiineae</taxon>
        <taxon>Physalacriaceae</taxon>
        <taxon>Armillaria</taxon>
    </lineage>
</organism>
<accession>A0A2H3EEF4</accession>
<proteinExistence type="predicted"/>
<protein>
    <submittedName>
        <fullName evidence="1">Uncharacterized protein</fullName>
    </submittedName>
</protein>
<dbReference type="AlphaFoldDB" id="A0A2H3EEF4"/>
<name>A0A2H3EEF4_ARMGA</name>